<accession>A0A067GNV8</accession>
<dbReference type="AlphaFoldDB" id="A0A067GNV8"/>
<dbReference type="Proteomes" id="UP000027120">
    <property type="component" value="Unassembled WGS sequence"/>
</dbReference>
<organism evidence="1 2">
    <name type="scientific">Citrus sinensis</name>
    <name type="common">Sweet orange</name>
    <name type="synonym">Citrus aurantium var. sinensis</name>
    <dbReference type="NCBI Taxonomy" id="2711"/>
    <lineage>
        <taxon>Eukaryota</taxon>
        <taxon>Viridiplantae</taxon>
        <taxon>Streptophyta</taxon>
        <taxon>Embryophyta</taxon>
        <taxon>Tracheophyta</taxon>
        <taxon>Spermatophyta</taxon>
        <taxon>Magnoliopsida</taxon>
        <taxon>eudicotyledons</taxon>
        <taxon>Gunneridae</taxon>
        <taxon>Pentapetalae</taxon>
        <taxon>rosids</taxon>
        <taxon>malvids</taxon>
        <taxon>Sapindales</taxon>
        <taxon>Rutaceae</taxon>
        <taxon>Aurantioideae</taxon>
        <taxon>Citrus</taxon>
    </lineage>
</organism>
<sequence>MKEKKKQKKQSCPAFCINGATKAYEYINVVQNFINVSVVTVKNQPNQEVSLKKGPSYNRFLKHHKIRYTHYL</sequence>
<keyword evidence="2" id="KW-1185">Reference proteome</keyword>
<dbReference type="EMBL" id="KK784877">
    <property type="protein sequence ID" value="KDO80365.1"/>
    <property type="molecule type" value="Genomic_DNA"/>
</dbReference>
<evidence type="ECO:0000313" key="1">
    <source>
        <dbReference type="EMBL" id="KDO80365.1"/>
    </source>
</evidence>
<gene>
    <name evidence="1" type="ORF">CISIN_1g038056mg</name>
</gene>
<reference evidence="1 2" key="1">
    <citation type="submission" date="2014-04" db="EMBL/GenBank/DDBJ databases">
        <authorList>
            <consortium name="International Citrus Genome Consortium"/>
            <person name="Gmitter F."/>
            <person name="Chen C."/>
            <person name="Farmerie W."/>
            <person name="Harkins T."/>
            <person name="Desany B."/>
            <person name="Mohiuddin M."/>
            <person name="Kodira C."/>
            <person name="Borodovsky M."/>
            <person name="Lomsadze A."/>
            <person name="Burns P."/>
            <person name="Jenkins J."/>
            <person name="Prochnik S."/>
            <person name="Shu S."/>
            <person name="Chapman J."/>
            <person name="Pitluck S."/>
            <person name="Schmutz J."/>
            <person name="Rokhsar D."/>
        </authorList>
    </citation>
    <scope>NUCLEOTIDE SEQUENCE</scope>
</reference>
<evidence type="ECO:0000313" key="2">
    <source>
        <dbReference type="Proteomes" id="UP000027120"/>
    </source>
</evidence>
<proteinExistence type="predicted"/>
<protein>
    <submittedName>
        <fullName evidence="1">Uncharacterized protein</fullName>
    </submittedName>
</protein>
<name>A0A067GNV8_CITSI</name>